<name>A0A0G1W7F4_9BACT</name>
<organism evidence="1 2">
    <name type="scientific">Candidatus Jorgensenbacteria bacterium GW2011_GWB1_50_10</name>
    <dbReference type="NCBI Taxonomy" id="1618665"/>
    <lineage>
        <taxon>Bacteria</taxon>
        <taxon>Candidatus Joergenseniibacteriota</taxon>
    </lineage>
</organism>
<protein>
    <submittedName>
        <fullName evidence="1">Uncharacterized protein</fullName>
    </submittedName>
</protein>
<reference evidence="1 2" key="1">
    <citation type="journal article" date="2015" name="Nature">
        <title>rRNA introns, odd ribosomes, and small enigmatic genomes across a large radiation of phyla.</title>
        <authorList>
            <person name="Brown C.T."/>
            <person name="Hug L.A."/>
            <person name="Thomas B.C."/>
            <person name="Sharon I."/>
            <person name="Castelle C.J."/>
            <person name="Singh A."/>
            <person name="Wilkins M.J."/>
            <person name="Williams K.H."/>
            <person name="Banfield J.F."/>
        </authorList>
    </citation>
    <scope>NUCLEOTIDE SEQUENCE [LARGE SCALE GENOMIC DNA]</scope>
</reference>
<evidence type="ECO:0000313" key="1">
    <source>
        <dbReference type="EMBL" id="KKW14696.1"/>
    </source>
</evidence>
<accession>A0A0G1W7F4</accession>
<dbReference type="Proteomes" id="UP000034224">
    <property type="component" value="Unassembled WGS sequence"/>
</dbReference>
<gene>
    <name evidence="1" type="ORF">UY55_C0005G0044</name>
</gene>
<evidence type="ECO:0000313" key="2">
    <source>
        <dbReference type="Proteomes" id="UP000034224"/>
    </source>
</evidence>
<dbReference type="AlphaFoldDB" id="A0A0G1W7F4"/>
<proteinExistence type="predicted"/>
<dbReference type="EMBL" id="LCQK01000005">
    <property type="protein sequence ID" value="KKW14696.1"/>
    <property type="molecule type" value="Genomic_DNA"/>
</dbReference>
<comment type="caution">
    <text evidence="1">The sequence shown here is derived from an EMBL/GenBank/DDBJ whole genome shotgun (WGS) entry which is preliminary data.</text>
</comment>
<sequence>MRLKLKQKGLTRHDERCPNCDGYVKFWTDEKGVFVKSSSLDIGRAGELVHRECGAVLSY</sequence>